<gene>
    <name evidence="2" type="ORF">H2Y56_04090</name>
</gene>
<feature type="non-terminal residue" evidence="2">
    <location>
        <position position="1"/>
    </location>
</feature>
<feature type="transmembrane region" description="Helical" evidence="1">
    <location>
        <begin position="12"/>
        <end position="34"/>
    </location>
</feature>
<dbReference type="Proteomes" id="UP000530038">
    <property type="component" value="Unassembled WGS sequence"/>
</dbReference>
<feature type="transmembrane region" description="Helical" evidence="1">
    <location>
        <begin position="40"/>
        <end position="57"/>
    </location>
</feature>
<name>A0ABR5Z9N8_9GAMM</name>
<comment type="caution">
    <text evidence="2">The sequence shown here is derived from an EMBL/GenBank/DDBJ whole genome shotgun (WGS) entry which is preliminary data.</text>
</comment>
<protein>
    <submittedName>
        <fullName evidence="2">Uncharacterized protein</fullName>
    </submittedName>
</protein>
<keyword evidence="3" id="KW-1185">Reference proteome</keyword>
<evidence type="ECO:0000256" key="1">
    <source>
        <dbReference type="SAM" id="Phobius"/>
    </source>
</evidence>
<reference evidence="2 3" key="1">
    <citation type="submission" date="2020-07" db="EMBL/GenBank/DDBJ databases">
        <title>Characterization of Pectobacterium aroidearum strains causing soft rot on Amorphophallus konjac.</title>
        <authorList>
            <person name="Xie H."/>
        </authorList>
    </citation>
    <scope>NUCLEOTIDE SEQUENCE [LARGE SCALE GENOMIC DNA]</scope>
    <source>
        <strain evidence="2 3">MY10</strain>
    </source>
</reference>
<sequence>LAFGLWPLAFGLWPLAFGLWHLAFGIWHLAFGIWHLAFGIWHLAFGIWHLAFGSIAWDEQAEVRSKDKKKPTKLSAWCESIVLCSNSKKEVRQYGAQRPSLDVAFTCENDSAVQQGKKC</sequence>
<accession>A0ABR5Z9N8</accession>
<keyword evidence="1" id="KW-1133">Transmembrane helix</keyword>
<proteinExistence type="predicted"/>
<dbReference type="SUPFAM" id="SSF101967">
    <property type="entry name" value="Adhesin YadA, collagen-binding domain"/>
    <property type="match status" value="1"/>
</dbReference>
<keyword evidence="1" id="KW-0812">Transmembrane</keyword>
<keyword evidence="1" id="KW-0472">Membrane</keyword>
<dbReference type="InterPro" id="IPR011049">
    <property type="entry name" value="Serralysin-like_metalloprot_C"/>
</dbReference>
<evidence type="ECO:0000313" key="3">
    <source>
        <dbReference type="Proteomes" id="UP000530038"/>
    </source>
</evidence>
<organism evidence="2 3">
    <name type="scientific">Pectobacterium aroidearum</name>
    <dbReference type="NCBI Taxonomy" id="1201031"/>
    <lineage>
        <taxon>Bacteria</taxon>
        <taxon>Pseudomonadati</taxon>
        <taxon>Pseudomonadota</taxon>
        <taxon>Gammaproteobacteria</taxon>
        <taxon>Enterobacterales</taxon>
        <taxon>Pectobacteriaceae</taxon>
        <taxon>Pectobacterium</taxon>
    </lineage>
</organism>
<dbReference type="EMBL" id="JACERK010000002">
    <property type="protein sequence ID" value="MBA5231298.1"/>
    <property type="molecule type" value="Genomic_DNA"/>
</dbReference>
<evidence type="ECO:0000313" key="2">
    <source>
        <dbReference type="EMBL" id="MBA5231298.1"/>
    </source>
</evidence>
<dbReference type="RefSeq" id="WP_220273778.1">
    <property type="nucleotide sequence ID" value="NZ_JACERK010000002.1"/>
</dbReference>